<dbReference type="Ensembl" id="ENSTGET00000005521.1">
    <property type="protein sequence ID" value="ENSTGEP00000004539.1"/>
    <property type="gene ID" value="ENSTGEG00000003804.1"/>
</dbReference>
<reference evidence="2" key="1">
    <citation type="submission" date="2018-05" db="EMBL/GenBank/DDBJ databases">
        <title>Whole genome of Theropithecus gelada.</title>
        <authorList>
            <person name="Chiou K.L."/>
            <person name="Snyder-Mackler N."/>
        </authorList>
    </citation>
    <scope>NUCLEOTIDE SEQUENCE [LARGE SCALE GENOMIC DNA]</scope>
</reference>
<keyword evidence="3" id="KW-1185">Reference proteome</keyword>
<protein>
    <submittedName>
        <fullName evidence="2">Uncharacterized protein</fullName>
    </submittedName>
</protein>
<sequence>MHLQPAWAPKLQPASVCRQQAPGNPRARPHSPYLRTGARRPSGCGQARRSALQRQHRGGNRPSAPSPVAAEGPRLEVPSSGRAGAGGGRAWQALRPGALAIQRPPRPCSTTWAPKLQAPSTCWRQLPGNSQAGWRSQPRRTGARCRLVCCQVRRFARRPLHQGGNRIPAPSLVAAEGSRQLPRSLFGGGAGGSHGHTDPQARRASRLRFRDVQREPRRTRKPAAPELKLQPPPSGHADLGEASGVPAGAELQVRA</sequence>
<reference evidence="2" key="3">
    <citation type="submission" date="2025-09" db="UniProtKB">
        <authorList>
            <consortium name="Ensembl"/>
        </authorList>
    </citation>
    <scope>IDENTIFICATION</scope>
</reference>
<evidence type="ECO:0000313" key="3">
    <source>
        <dbReference type="Proteomes" id="UP000694411"/>
    </source>
</evidence>
<evidence type="ECO:0000256" key="1">
    <source>
        <dbReference type="SAM" id="MobiDB-lite"/>
    </source>
</evidence>
<reference evidence="2" key="2">
    <citation type="submission" date="2025-08" db="UniProtKB">
        <authorList>
            <consortium name="Ensembl"/>
        </authorList>
    </citation>
    <scope>IDENTIFICATION</scope>
</reference>
<feature type="region of interest" description="Disordered" evidence="1">
    <location>
        <begin position="1"/>
        <end position="89"/>
    </location>
</feature>
<feature type="region of interest" description="Disordered" evidence="1">
    <location>
        <begin position="182"/>
        <end position="255"/>
    </location>
</feature>
<proteinExistence type="predicted"/>
<dbReference type="Proteomes" id="UP000694411">
    <property type="component" value="Chromosome 15"/>
</dbReference>
<dbReference type="AlphaFoldDB" id="A0A8D2EDQ5"/>
<organism evidence="2 3">
    <name type="scientific">Theropithecus gelada</name>
    <name type="common">Gelada baboon</name>
    <dbReference type="NCBI Taxonomy" id="9565"/>
    <lineage>
        <taxon>Eukaryota</taxon>
        <taxon>Metazoa</taxon>
        <taxon>Chordata</taxon>
        <taxon>Craniata</taxon>
        <taxon>Vertebrata</taxon>
        <taxon>Euteleostomi</taxon>
        <taxon>Mammalia</taxon>
        <taxon>Eutheria</taxon>
        <taxon>Euarchontoglires</taxon>
        <taxon>Primates</taxon>
        <taxon>Haplorrhini</taxon>
        <taxon>Catarrhini</taxon>
        <taxon>Cercopithecidae</taxon>
        <taxon>Cercopithecinae</taxon>
        <taxon>Theropithecus</taxon>
    </lineage>
</organism>
<evidence type="ECO:0000313" key="2">
    <source>
        <dbReference type="Ensembl" id="ENSTGEP00000004539.1"/>
    </source>
</evidence>
<accession>A0A8D2EDQ5</accession>
<name>A0A8D2EDQ5_THEGE</name>